<gene>
    <name evidence="1" type="ORF">EZV76_12795</name>
</gene>
<comment type="caution">
    <text evidence="1">The sequence shown here is derived from an EMBL/GenBank/DDBJ whole genome shotgun (WGS) entry which is preliminary data.</text>
</comment>
<organism evidence="1 2">
    <name type="scientific">Flagellimonas alvinocaridis</name>
    <dbReference type="NCBI Taxonomy" id="2530200"/>
    <lineage>
        <taxon>Bacteria</taxon>
        <taxon>Pseudomonadati</taxon>
        <taxon>Bacteroidota</taxon>
        <taxon>Flavobacteriia</taxon>
        <taxon>Flavobacteriales</taxon>
        <taxon>Flavobacteriaceae</taxon>
        <taxon>Flagellimonas</taxon>
    </lineage>
</organism>
<dbReference type="Gene3D" id="3.10.450.50">
    <property type="match status" value="1"/>
</dbReference>
<reference evidence="1 2" key="1">
    <citation type="submission" date="2019-03" db="EMBL/GenBank/DDBJ databases">
        <title>Muricauda SCR12 sp.nov, a marine bacterium isolated from Pacific Ocean:the Okinawa trough.</title>
        <authorList>
            <person name="Liu L."/>
        </authorList>
    </citation>
    <scope>NUCLEOTIDE SEQUENCE [LARGE SCALE GENOMIC DNA]</scope>
    <source>
        <strain evidence="1 2">SCR12</strain>
    </source>
</reference>
<dbReference type="EMBL" id="SNTZ01000007">
    <property type="protein sequence ID" value="THV58339.1"/>
    <property type="molecule type" value="Genomic_DNA"/>
</dbReference>
<proteinExistence type="predicted"/>
<evidence type="ECO:0008006" key="3">
    <source>
        <dbReference type="Google" id="ProtNLM"/>
    </source>
</evidence>
<dbReference type="RefSeq" id="WP_136566957.1">
    <property type="nucleotide sequence ID" value="NZ_JBNZAV010000002.1"/>
</dbReference>
<evidence type="ECO:0000313" key="1">
    <source>
        <dbReference type="EMBL" id="THV58339.1"/>
    </source>
</evidence>
<evidence type="ECO:0000313" key="2">
    <source>
        <dbReference type="Proteomes" id="UP000310406"/>
    </source>
</evidence>
<protein>
    <recommendedName>
        <fullName evidence="3">Nuclear transport factor 2 family protein</fullName>
    </recommendedName>
</protein>
<name>A0A4S8RT65_9FLAO</name>
<dbReference type="AlphaFoldDB" id="A0A4S8RT65"/>
<dbReference type="Proteomes" id="UP000310406">
    <property type="component" value="Unassembled WGS sequence"/>
</dbReference>
<dbReference type="Pfam" id="PF12893">
    <property type="entry name" value="Lumazine_bd_2"/>
    <property type="match status" value="1"/>
</dbReference>
<dbReference type="OrthoDB" id="5732224at2"/>
<sequence>MNQNEITEVSKMYPKAFKELNTDLIDTYFAKNATKTGFIYDHESKKWLDLSTVGIDEIKQWVSSYNTEGIMPESKIDIEILDVQERIAVVKIDMYWAKNSKGCDYLFLVKENGSWLIDKILYQSVL</sequence>
<keyword evidence="2" id="KW-1185">Reference proteome</keyword>
<accession>A0A4S8RT65</accession>
<dbReference type="InterPro" id="IPR039437">
    <property type="entry name" value="FrzH/put_lumazine-bd"/>
</dbReference>
<dbReference type="InterPro" id="IPR032710">
    <property type="entry name" value="NTF2-like_dom_sf"/>
</dbReference>
<dbReference type="SUPFAM" id="SSF54427">
    <property type="entry name" value="NTF2-like"/>
    <property type="match status" value="1"/>
</dbReference>